<dbReference type="GO" id="GO:0003677">
    <property type="term" value="F:DNA binding"/>
    <property type="evidence" value="ECO:0007669"/>
    <property type="project" value="UniProtKB-KW"/>
</dbReference>
<dbReference type="Pfam" id="PF01638">
    <property type="entry name" value="HxlR"/>
    <property type="match status" value="1"/>
</dbReference>
<evidence type="ECO:0000313" key="5">
    <source>
        <dbReference type="EMBL" id="PYC22532.1"/>
    </source>
</evidence>
<dbReference type="AlphaFoldDB" id="A0A2V4KZA1"/>
<dbReference type="InterPro" id="IPR002577">
    <property type="entry name" value="HTH_HxlR"/>
</dbReference>
<protein>
    <submittedName>
        <fullName evidence="5">Transcriptional regulator</fullName>
    </submittedName>
</protein>
<evidence type="ECO:0000256" key="1">
    <source>
        <dbReference type="ARBA" id="ARBA00023015"/>
    </source>
</evidence>
<dbReference type="InterPro" id="IPR011991">
    <property type="entry name" value="ArsR-like_HTH"/>
</dbReference>
<dbReference type="PANTHER" id="PTHR33204">
    <property type="entry name" value="TRANSCRIPTIONAL REGULATOR, MARR FAMILY"/>
    <property type="match status" value="1"/>
</dbReference>
<evidence type="ECO:0000256" key="3">
    <source>
        <dbReference type="ARBA" id="ARBA00023163"/>
    </source>
</evidence>
<dbReference type="EMBL" id="QJRX01000007">
    <property type="protein sequence ID" value="PYC22532.1"/>
    <property type="molecule type" value="Genomic_DNA"/>
</dbReference>
<feature type="domain" description="HTH hxlR-type" evidence="4">
    <location>
        <begin position="17"/>
        <end position="108"/>
    </location>
</feature>
<dbReference type="GO" id="GO:0006355">
    <property type="term" value="P:regulation of DNA-templated transcription"/>
    <property type="evidence" value="ECO:0007669"/>
    <property type="project" value="UniProtKB-ARBA"/>
</dbReference>
<evidence type="ECO:0000259" key="4">
    <source>
        <dbReference type="PROSITE" id="PS51118"/>
    </source>
</evidence>
<proteinExistence type="predicted"/>
<keyword evidence="3" id="KW-0804">Transcription</keyword>
<dbReference type="RefSeq" id="WP_110683070.1">
    <property type="nucleotide sequence ID" value="NZ_QJRX01000007.1"/>
</dbReference>
<dbReference type="InterPro" id="IPR036388">
    <property type="entry name" value="WH-like_DNA-bd_sf"/>
</dbReference>
<name>A0A2V4KZA1_AQUAC</name>
<dbReference type="Proteomes" id="UP000248146">
    <property type="component" value="Unassembled WGS sequence"/>
</dbReference>
<organism evidence="5 6">
    <name type="scientific">Aquipseudomonas alcaligenes</name>
    <name type="common">Pseudomonas alcaligenes</name>
    <dbReference type="NCBI Taxonomy" id="43263"/>
    <lineage>
        <taxon>Bacteria</taxon>
        <taxon>Pseudomonadati</taxon>
        <taxon>Pseudomonadota</taxon>
        <taxon>Gammaproteobacteria</taxon>
        <taxon>Pseudomonadales</taxon>
        <taxon>Pseudomonadaceae</taxon>
        <taxon>Aquipseudomonas</taxon>
    </lineage>
</organism>
<dbReference type="OrthoDB" id="8904061at2"/>
<dbReference type="PROSITE" id="PS51118">
    <property type="entry name" value="HTH_HXLR"/>
    <property type="match status" value="1"/>
</dbReference>
<dbReference type="Gene3D" id="1.10.10.10">
    <property type="entry name" value="Winged helix-like DNA-binding domain superfamily/Winged helix DNA-binding domain"/>
    <property type="match status" value="1"/>
</dbReference>
<comment type="caution">
    <text evidence="5">The sequence shown here is derived from an EMBL/GenBank/DDBJ whole genome shotgun (WGS) entry which is preliminary data.</text>
</comment>
<accession>A0A2V4KZA1</accession>
<dbReference type="InterPro" id="IPR036390">
    <property type="entry name" value="WH_DNA-bd_sf"/>
</dbReference>
<gene>
    <name evidence="5" type="ORF">DMO17_13805</name>
</gene>
<dbReference type="CDD" id="cd00090">
    <property type="entry name" value="HTH_ARSR"/>
    <property type="match status" value="1"/>
</dbReference>
<reference evidence="5 6" key="1">
    <citation type="submission" date="2018-06" db="EMBL/GenBank/DDBJ databases">
        <title>Pseudomonas diversity within urban Lake Michigan freshwaters.</title>
        <authorList>
            <person name="Batrich M."/>
            <person name="Hatzopoulos T."/>
            <person name="Putonti C."/>
        </authorList>
    </citation>
    <scope>NUCLEOTIDE SEQUENCE [LARGE SCALE GENOMIC DNA]</scope>
    <source>
        <strain evidence="5 6">MB-090714</strain>
    </source>
</reference>
<sequence length="113" mass="12663">MSFPHPGDPVRGSASGRPIMALLDLLGRRWSLRVLWELQQAPASFRDLQARCAGVSPSVLNTRLGELREARLLENGEHGYQLSPLGQELVQRCLPLAQWAEDWATQLPPRPEK</sequence>
<evidence type="ECO:0000256" key="2">
    <source>
        <dbReference type="ARBA" id="ARBA00023125"/>
    </source>
</evidence>
<dbReference type="SUPFAM" id="SSF46785">
    <property type="entry name" value="Winged helix' DNA-binding domain"/>
    <property type="match status" value="1"/>
</dbReference>
<keyword evidence="2" id="KW-0238">DNA-binding</keyword>
<dbReference type="PANTHER" id="PTHR33204:SF37">
    <property type="entry name" value="HTH-TYPE TRANSCRIPTIONAL REGULATOR YODB"/>
    <property type="match status" value="1"/>
</dbReference>
<keyword evidence="1" id="KW-0805">Transcription regulation</keyword>
<evidence type="ECO:0000313" key="6">
    <source>
        <dbReference type="Proteomes" id="UP000248146"/>
    </source>
</evidence>